<organism evidence="2 3">
    <name type="scientific">Nakamurella flava</name>
    <dbReference type="NCBI Taxonomy" id="2576308"/>
    <lineage>
        <taxon>Bacteria</taxon>
        <taxon>Bacillati</taxon>
        <taxon>Actinomycetota</taxon>
        <taxon>Actinomycetes</taxon>
        <taxon>Nakamurellales</taxon>
        <taxon>Nakamurellaceae</taxon>
        <taxon>Nakamurella</taxon>
    </lineage>
</organism>
<reference evidence="2 3" key="1">
    <citation type="submission" date="2019-05" db="EMBL/GenBank/DDBJ databases">
        <title>Nakamurella sp. N5BH11, whole genome shotgun sequence.</title>
        <authorList>
            <person name="Tuo L."/>
        </authorList>
    </citation>
    <scope>NUCLEOTIDE SEQUENCE [LARGE SCALE GENOMIC DNA]</scope>
    <source>
        <strain evidence="2 3">N5BH11</strain>
    </source>
</reference>
<dbReference type="EMBL" id="SZZH01000001">
    <property type="protein sequence ID" value="TKV61014.1"/>
    <property type="molecule type" value="Genomic_DNA"/>
</dbReference>
<dbReference type="AlphaFoldDB" id="A0A4U6QKK6"/>
<accession>A0A4U6QKK6</accession>
<feature type="region of interest" description="Disordered" evidence="1">
    <location>
        <begin position="1"/>
        <end position="34"/>
    </location>
</feature>
<evidence type="ECO:0000313" key="2">
    <source>
        <dbReference type="EMBL" id="TKV61014.1"/>
    </source>
</evidence>
<feature type="compositionally biased region" description="Low complexity" evidence="1">
    <location>
        <begin position="1"/>
        <end position="15"/>
    </location>
</feature>
<evidence type="ECO:0000256" key="1">
    <source>
        <dbReference type="SAM" id="MobiDB-lite"/>
    </source>
</evidence>
<proteinExistence type="predicted"/>
<evidence type="ECO:0008006" key="4">
    <source>
        <dbReference type="Google" id="ProtNLM"/>
    </source>
</evidence>
<keyword evidence="3" id="KW-1185">Reference proteome</keyword>
<protein>
    <recommendedName>
        <fullName evidence="4">Nuclear transport factor 2 family protein</fullName>
    </recommendedName>
</protein>
<name>A0A4U6QKK6_9ACTN</name>
<comment type="caution">
    <text evidence="2">The sequence shown here is derived from an EMBL/GenBank/DDBJ whole genome shotgun (WGS) entry which is preliminary data.</text>
</comment>
<dbReference type="RefSeq" id="WP_137448317.1">
    <property type="nucleotide sequence ID" value="NZ_SZZH01000001.1"/>
</dbReference>
<dbReference type="Proteomes" id="UP000306985">
    <property type="component" value="Unassembled WGS sequence"/>
</dbReference>
<sequence>MPSIASSTPLSRSSSVLGTPSGTDSPGNLSPVEQADRAAIEAQWAKYWDVLAGLTKVPAEDREQLLEPVAVDPQKAKLLAAAAQFEAEGLGQYGEVILRPFWPQPIDGEQFALLRDCQDQSGWGSISVSTGEVHALGADRHFVQAGFERGSDGVWRVQNVQWIENLQC</sequence>
<dbReference type="OrthoDB" id="3534693at2"/>
<gene>
    <name evidence="2" type="ORF">FDO65_05020</name>
</gene>
<evidence type="ECO:0000313" key="3">
    <source>
        <dbReference type="Proteomes" id="UP000306985"/>
    </source>
</evidence>
<feature type="compositionally biased region" description="Polar residues" evidence="1">
    <location>
        <begin position="16"/>
        <end position="28"/>
    </location>
</feature>